<feature type="compositionally biased region" description="Low complexity" evidence="1">
    <location>
        <begin position="137"/>
        <end position="158"/>
    </location>
</feature>
<keyword evidence="3" id="KW-1185">Reference proteome</keyword>
<feature type="region of interest" description="Disordered" evidence="1">
    <location>
        <begin position="127"/>
        <end position="158"/>
    </location>
</feature>
<reference evidence="3" key="1">
    <citation type="journal article" date="2013" name="Nature">
        <title>Pan genome of the phytoplankton Emiliania underpins its global distribution.</title>
        <authorList>
            <person name="Read B.A."/>
            <person name="Kegel J."/>
            <person name="Klute M.J."/>
            <person name="Kuo A."/>
            <person name="Lefebvre S.C."/>
            <person name="Maumus F."/>
            <person name="Mayer C."/>
            <person name="Miller J."/>
            <person name="Monier A."/>
            <person name="Salamov A."/>
            <person name="Young J."/>
            <person name="Aguilar M."/>
            <person name="Claverie J.M."/>
            <person name="Frickenhaus S."/>
            <person name="Gonzalez K."/>
            <person name="Herman E.K."/>
            <person name="Lin Y.C."/>
            <person name="Napier J."/>
            <person name="Ogata H."/>
            <person name="Sarno A.F."/>
            <person name="Shmutz J."/>
            <person name="Schroeder D."/>
            <person name="de Vargas C."/>
            <person name="Verret F."/>
            <person name="von Dassow P."/>
            <person name="Valentin K."/>
            <person name="Van de Peer Y."/>
            <person name="Wheeler G."/>
            <person name="Dacks J.B."/>
            <person name="Delwiche C.F."/>
            <person name="Dyhrman S.T."/>
            <person name="Glockner G."/>
            <person name="John U."/>
            <person name="Richards T."/>
            <person name="Worden A.Z."/>
            <person name="Zhang X."/>
            <person name="Grigoriev I.V."/>
            <person name="Allen A.E."/>
            <person name="Bidle K."/>
            <person name="Borodovsky M."/>
            <person name="Bowler C."/>
            <person name="Brownlee C."/>
            <person name="Cock J.M."/>
            <person name="Elias M."/>
            <person name="Gladyshev V.N."/>
            <person name="Groth M."/>
            <person name="Guda C."/>
            <person name="Hadaegh A."/>
            <person name="Iglesias-Rodriguez M.D."/>
            <person name="Jenkins J."/>
            <person name="Jones B.M."/>
            <person name="Lawson T."/>
            <person name="Leese F."/>
            <person name="Lindquist E."/>
            <person name="Lobanov A."/>
            <person name="Lomsadze A."/>
            <person name="Malik S.B."/>
            <person name="Marsh M.E."/>
            <person name="Mackinder L."/>
            <person name="Mock T."/>
            <person name="Mueller-Roeber B."/>
            <person name="Pagarete A."/>
            <person name="Parker M."/>
            <person name="Probert I."/>
            <person name="Quesneville H."/>
            <person name="Raines C."/>
            <person name="Rensing S.A."/>
            <person name="Riano-Pachon D.M."/>
            <person name="Richier S."/>
            <person name="Rokitta S."/>
            <person name="Shiraiwa Y."/>
            <person name="Soanes D.M."/>
            <person name="van der Giezen M."/>
            <person name="Wahlund T.M."/>
            <person name="Williams B."/>
            <person name="Wilson W."/>
            <person name="Wolfe G."/>
            <person name="Wurch L.L."/>
        </authorList>
    </citation>
    <scope>NUCLEOTIDE SEQUENCE</scope>
</reference>
<dbReference type="AlphaFoldDB" id="A0A0D3K6A0"/>
<name>A0A0D3K6A0_EMIH1</name>
<dbReference type="RefSeq" id="XP_005783714.1">
    <property type="nucleotide sequence ID" value="XM_005783657.1"/>
</dbReference>
<protein>
    <submittedName>
        <fullName evidence="2">Uncharacterized protein</fullName>
    </submittedName>
</protein>
<evidence type="ECO:0000313" key="3">
    <source>
        <dbReference type="Proteomes" id="UP000013827"/>
    </source>
</evidence>
<dbReference type="KEGG" id="ehx:EMIHUDRAFT_423887"/>
<dbReference type="HOGENOM" id="CLU_1217488_0_0_1"/>
<dbReference type="Proteomes" id="UP000013827">
    <property type="component" value="Unassembled WGS sequence"/>
</dbReference>
<evidence type="ECO:0000313" key="2">
    <source>
        <dbReference type="EnsemblProtists" id="EOD31285"/>
    </source>
</evidence>
<reference evidence="2" key="2">
    <citation type="submission" date="2024-10" db="UniProtKB">
        <authorList>
            <consortium name="EnsemblProtists"/>
        </authorList>
    </citation>
    <scope>IDENTIFICATION</scope>
</reference>
<evidence type="ECO:0000256" key="1">
    <source>
        <dbReference type="SAM" id="MobiDB-lite"/>
    </source>
</evidence>
<feature type="compositionally biased region" description="Low complexity" evidence="1">
    <location>
        <begin position="74"/>
        <end position="90"/>
    </location>
</feature>
<dbReference type="PaxDb" id="2903-EOD31285"/>
<sequence>AGSWRSRCPPRRSSSSSATPPRLPTRRSSPGSRRWRTQTTRPRGCSRTLSSFGSRWRGRRRGGGSRTSTPPPSRRSAPSAAASGTRLARAATRSRGCSRCETRRRGWSGGAGWRPTWRCSRSRRGRRCCPAEEGSTGSAPRCASPPRSSRAYSRGASSDGRCRRCYAAWGTRCTCPAARPRRQPRRTPPRPPARVCVCYISCPATHIPVHCPPRSRTRVWSVRTILAH</sequence>
<dbReference type="EnsemblProtists" id="EOD31285">
    <property type="protein sequence ID" value="EOD31285"/>
    <property type="gene ID" value="EMIHUDRAFT_423887"/>
</dbReference>
<organism evidence="2 3">
    <name type="scientific">Emiliania huxleyi (strain CCMP1516)</name>
    <dbReference type="NCBI Taxonomy" id="280463"/>
    <lineage>
        <taxon>Eukaryota</taxon>
        <taxon>Haptista</taxon>
        <taxon>Haptophyta</taxon>
        <taxon>Prymnesiophyceae</taxon>
        <taxon>Isochrysidales</taxon>
        <taxon>Noelaerhabdaceae</taxon>
        <taxon>Emiliania</taxon>
    </lineage>
</organism>
<dbReference type="GeneID" id="17276563"/>
<feature type="compositionally biased region" description="Low complexity" evidence="1">
    <location>
        <begin position="1"/>
        <end position="32"/>
    </location>
</feature>
<accession>A0A0D3K6A0</accession>
<proteinExistence type="predicted"/>
<feature type="region of interest" description="Disordered" evidence="1">
    <location>
        <begin position="1"/>
        <end position="90"/>
    </location>
</feature>